<gene>
    <name evidence="2" type="ORF">A2696_02330</name>
</gene>
<dbReference type="EMBL" id="MFBA01000003">
    <property type="protein sequence ID" value="OGD86105.1"/>
    <property type="molecule type" value="Genomic_DNA"/>
</dbReference>
<evidence type="ECO:0000313" key="3">
    <source>
        <dbReference type="Proteomes" id="UP000177069"/>
    </source>
</evidence>
<sequence length="84" mass="9078">MNKDLESTQEKVVEKYYIEVGQSTGKNFLRGLVGGLGWGIGITLGTTVIIALFGFIVSKIDLIPLIGHFTAEVIKAAQQNLKGK</sequence>
<evidence type="ECO:0000256" key="1">
    <source>
        <dbReference type="SAM" id="Phobius"/>
    </source>
</evidence>
<name>A0A1F5G2P6_9BACT</name>
<dbReference type="Proteomes" id="UP000177069">
    <property type="component" value="Unassembled WGS sequence"/>
</dbReference>
<keyword evidence="1" id="KW-0812">Transmembrane</keyword>
<evidence type="ECO:0000313" key="2">
    <source>
        <dbReference type="EMBL" id="OGD86105.1"/>
    </source>
</evidence>
<dbReference type="InterPro" id="IPR043723">
    <property type="entry name" value="DUF5665"/>
</dbReference>
<comment type="caution">
    <text evidence="2">The sequence shown here is derived from an EMBL/GenBank/DDBJ whole genome shotgun (WGS) entry which is preliminary data.</text>
</comment>
<reference evidence="2 3" key="1">
    <citation type="journal article" date="2016" name="Nat. Commun.">
        <title>Thousands of microbial genomes shed light on interconnected biogeochemical processes in an aquifer system.</title>
        <authorList>
            <person name="Anantharaman K."/>
            <person name="Brown C.T."/>
            <person name="Hug L.A."/>
            <person name="Sharon I."/>
            <person name="Castelle C.J."/>
            <person name="Probst A.J."/>
            <person name="Thomas B.C."/>
            <person name="Singh A."/>
            <person name="Wilkins M.J."/>
            <person name="Karaoz U."/>
            <person name="Brodie E.L."/>
            <person name="Williams K.H."/>
            <person name="Hubbard S.S."/>
            <person name="Banfield J.F."/>
        </authorList>
    </citation>
    <scope>NUCLEOTIDE SEQUENCE [LARGE SCALE GENOMIC DNA]</scope>
</reference>
<dbReference type="Pfam" id="PF18910">
    <property type="entry name" value="DUF5665"/>
    <property type="match status" value="1"/>
</dbReference>
<organism evidence="2 3">
    <name type="scientific">Candidatus Curtissbacteria bacterium RIFCSPHIGHO2_01_FULL_41_13</name>
    <dbReference type="NCBI Taxonomy" id="1797745"/>
    <lineage>
        <taxon>Bacteria</taxon>
        <taxon>Candidatus Curtissiibacteriota</taxon>
    </lineage>
</organism>
<dbReference type="AlphaFoldDB" id="A0A1F5G2P6"/>
<accession>A0A1F5G2P6</accession>
<keyword evidence="1" id="KW-1133">Transmembrane helix</keyword>
<proteinExistence type="predicted"/>
<keyword evidence="1" id="KW-0472">Membrane</keyword>
<protein>
    <submittedName>
        <fullName evidence="2">Uncharacterized protein</fullName>
    </submittedName>
</protein>
<feature type="transmembrane region" description="Helical" evidence="1">
    <location>
        <begin position="36"/>
        <end position="57"/>
    </location>
</feature>